<evidence type="ECO:0000313" key="2">
    <source>
        <dbReference type="EMBL" id="KOO24789.1"/>
    </source>
</evidence>
<dbReference type="Proteomes" id="UP000037460">
    <property type="component" value="Unassembled WGS sequence"/>
</dbReference>
<keyword evidence="1" id="KW-0812">Transmembrane</keyword>
<dbReference type="AlphaFoldDB" id="A0A0M0JDW8"/>
<feature type="transmembrane region" description="Helical" evidence="1">
    <location>
        <begin position="69"/>
        <end position="93"/>
    </location>
</feature>
<protein>
    <submittedName>
        <fullName evidence="2">Uncharacterized protein</fullName>
    </submittedName>
</protein>
<feature type="transmembrane region" description="Helical" evidence="1">
    <location>
        <begin position="28"/>
        <end position="49"/>
    </location>
</feature>
<dbReference type="EMBL" id="JWZX01003053">
    <property type="protein sequence ID" value="KOO24789.1"/>
    <property type="molecule type" value="Genomic_DNA"/>
</dbReference>
<sequence>MQAEEVKRGPADPLSRIPKAGQELLERFFGGGAIVFGSTFILSGIAVSVEAVCKVLDKPLPTAVDEVLVQYIEPCLTPSILILFFFSISLGLLKQLQLGSEQAGVLYVERDDD</sequence>
<evidence type="ECO:0000256" key="1">
    <source>
        <dbReference type="SAM" id="Phobius"/>
    </source>
</evidence>
<accession>A0A0M0JDW8</accession>
<proteinExistence type="predicted"/>
<keyword evidence="1" id="KW-1133">Transmembrane helix</keyword>
<reference evidence="3" key="1">
    <citation type="journal article" date="2015" name="PLoS Genet.">
        <title>Genome Sequence and Transcriptome Analyses of Chrysochromulina tobin: Metabolic Tools for Enhanced Algal Fitness in the Prominent Order Prymnesiales (Haptophyceae).</title>
        <authorList>
            <person name="Hovde B.T."/>
            <person name="Deodato C.R."/>
            <person name="Hunsperger H.M."/>
            <person name="Ryken S.A."/>
            <person name="Yost W."/>
            <person name="Jha R.K."/>
            <person name="Patterson J."/>
            <person name="Monnat R.J. Jr."/>
            <person name="Barlow S.B."/>
            <person name="Starkenburg S.R."/>
            <person name="Cattolico R.A."/>
        </authorList>
    </citation>
    <scope>NUCLEOTIDE SEQUENCE</scope>
    <source>
        <strain evidence="3">CCMP291</strain>
    </source>
</reference>
<gene>
    <name evidence="2" type="ORF">Ctob_008511</name>
</gene>
<evidence type="ECO:0000313" key="3">
    <source>
        <dbReference type="Proteomes" id="UP000037460"/>
    </source>
</evidence>
<keyword evidence="3" id="KW-1185">Reference proteome</keyword>
<name>A0A0M0JDW8_9EUKA</name>
<organism evidence="2 3">
    <name type="scientific">Chrysochromulina tobinii</name>
    <dbReference type="NCBI Taxonomy" id="1460289"/>
    <lineage>
        <taxon>Eukaryota</taxon>
        <taxon>Haptista</taxon>
        <taxon>Haptophyta</taxon>
        <taxon>Prymnesiophyceae</taxon>
        <taxon>Prymnesiales</taxon>
        <taxon>Chrysochromulinaceae</taxon>
        <taxon>Chrysochromulina</taxon>
    </lineage>
</organism>
<keyword evidence="1" id="KW-0472">Membrane</keyword>
<dbReference type="OrthoDB" id="204261at2759"/>
<comment type="caution">
    <text evidence="2">The sequence shown here is derived from an EMBL/GenBank/DDBJ whole genome shotgun (WGS) entry which is preliminary data.</text>
</comment>